<dbReference type="EMBL" id="LT629760">
    <property type="protein sequence ID" value="SDR71770.1"/>
    <property type="molecule type" value="Genomic_DNA"/>
</dbReference>
<accession>A0A0R2ZMJ8</accession>
<dbReference type="Proteomes" id="UP000183126">
    <property type="component" value="Chromosome I"/>
</dbReference>
<dbReference type="OrthoDB" id="7011165at2"/>
<evidence type="ECO:0000313" key="4">
    <source>
        <dbReference type="Proteomes" id="UP000052019"/>
    </source>
</evidence>
<dbReference type="PATRIC" id="fig|200450.4.peg.3155"/>
<reference evidence="2 4" key="1">
    <citation type="submission" date="2015-02" db="EMBL/GenBank/DDBJ databases">
        <title>Two Pseudomonas sp. nov. isolated from raw milk.</title>
        <authorList>
            <person name="Wenning M."/>
            <person name="von Neubeck M."/>
            <person name="Huptas C."/>
            <person name="Scherer S."/>
        </authorList>
    </citation>
    <scope>NUCLEOTIDE SEQUENCE [LARGE SCALE GENOMIC DNA]</scope>
    <source>
        <strain evidence="2 4">DSM 14937</strain>
    </source>
</reference>
<feature type="region of interest" description="Disordered" evidence="1">
    <location>
        <begin position="1027"/>
        <end position="1051"/>
    </location>
</feature>
<gene>
    <name evidence="3" type="ORF">SAMN04490205_0132</name>
    <name evidence="2" type="ORF">TU79_05855</name>
</gene>
<sequence length="1378" mass="152686">MPFESLTSTPLIRRLNAQDTPSQMALVQKLSTLNLQVMELLAPQPEFEAFVQHAFDQHCGELEPKPKVRQVYLESRDAASAQIQPLPPTVMDAVVQRIVTGQASAQASRNAQFRHVSDEGGAMQPIAGLTAKAFDEFVDDLASGLASRYQAFIQAYWDQSPLGATDTGTRRQRLLALRIEQARTEVALLKNDGLVSAAGEALFESVTRFPDALARQALKGYKPCVFGLALKGAEAANLPLYGAFVLTARDPQDAEVTWETDTPAAAQVRAVQATSNLGIVLVCWPDEGVEAFDSLASLDRELHRRLNHPVEFTHLLQLMADKDQSLGLALHREAKADEQIRYLEWLDSPFSHCMEDQCRKLQENFIATVARYQSHDLQGDRSGLPQSLDDVTDLERAFNGRMVPVARLKKRGKAQLETFLESATDADKLAWQAAMRAYSDALANLPETEGLPSFAQFSDKSRLLAYSKAQLRERLQMDYAIQDDPDAILVHMRAPQVSSVPFVPGAPAAAPHVQDAPRYQQRKSSLTELALENVGGLDFNFTHFSRLTDKSGAPYTALTVEQVKELVRSANIGNRYDVFLKDRLITSPEALAQKGQFARCLALQVRLDAIEAKIAGDFLPDRLERGFNWVRVVLDQPVDSDQRETVEGHRILVQCLKLRGERVRGVWLFRTASSSVGSTVVYAPQAPAGRVFHEFPDAQLFSGFTFNSSWRNYLVSRVERAQQRRIRSILQGRGDFTLVHMPRIANHFLEEAYEVEANFAINDAAALSTTTAQTDIDTGIAVATAAFDIASMVLPIKVMVPIGLARSLFSIFNAVDAASLSDRSETAHYLVRALGEFTGALVDGAMGGLAGARVATTASRGVNPLMALRNKPGEVQVLAGWEGKGLYYNTSGEAGARQYFLNEQNRWFSLLDEGGEKAWRVKDARKPHRYHHEPIRLDATGHWEVGSHPGTGLRGGVSPTQQLMELYPFLTEHQARLVFDSFNFPRGRELEFQLDVVQTLRAGASLDAFNLHLRVTPQRLSMRLRGGELPGAAPTAIEPQPGPSRAASNRPPVERFIDWGQAIDPVERQLLDGGLGIYRRTGGAARWVGTDYIEIDQRYYAVLPSGAQAHSEYVFMRDPHQSLHTYDQFESLLRADPYDQPRLARFAPDDGRWINTSELTFQKTLSGSVGDAFPMLTASSQVDVARALFNVHNPNGLTNKGMVGMWEALLDWRGVQGSTQARSADPHLMLPTTPRMVDGNWRLDRRAGQYTHLSLRTERIWVALQRVVTNRAHGALKLLMTEVLRRNGYRIITGYNVSAELLFRRPGREAVYWLRLRRVVGDIIDGQGSPASPVDLLMTAFAREKVTAARASNSLVPLVGGVHMPVEGGAASIFIIRV</sequence>
<name>A0A0R2ZMJ8_9PSED</name>
<dbReference type="Proteomes" id="UP000052019">
    <property type="component" value="Unassembled WGS sequence"/>
</dbReference>
<organism evidence="2 4">
    <name type="scientific">Pseudomonas trivialis</name>
    <dbReference type="NCBI Taxonomy" id="200450"/>
    <lineage>
        <taxon>Bacteria</taxon>
        <taxon>Pseudomonadati</taxon>
        <taxon>Pseudomonadota</taxon>
        <taxon>Gammaproteobacteria</taxon>
        <taxon>Pseudomonadales</taxon>
        <taxon>Pseudomonadaceae</taxon>
        <taxon>Pseudomonas</taxon>
    </lineage>
</organism>
<evidence type="ECO:0008006" key="6">
    <source>
        <dbReference type="Google" id="ProtNLM"/>
    </source>
</evidence>
<proteinExistence type="predicted"/>
<keyword evidence="5" id="KW-1185">Reference proteome</keyword>
<dbReference type="RefSeq" id="WP_057007136.1">
    <property type="nucleotide sequence ID" value="NZ_JYLK01000003.1"/>
</dbReference>
<dbReference type="EMBL" id="JYLK01000003">
    <property type="protein sequence ID" value="KRP61721.1"/>
    <property type="molecule type" value="Genomic_DNA"/>
</dbReference>
<evidence type="ECO:0000313" key="3">
    <source>
        <dbReference type="EMBL" id="SDR71770.1"/>
    </source>
</evidence>
<reference evidence="3 5" key="2">
    <citation type="submission" date="2016-10" db="EMBL/GenBank/DDBJ databases">
        <authorList>
            <person name="Varghese N."/>
            <person name="Submissions S."/>
        </authorList>
    </citation>
    <scope>NUCLEOTIDE SEQUENCE [LARGE SCALE GENOMIC DNA]</scope>
    <source>
        <strain evidence="3 5">BS3111</strain>
    </source>
</reference>
<evidence type="ECO:0000313" key="2">
    <source>
        <dbReference type="EMBL" id="KRP61721.1"/>
    </source>
</evidence>
<protein>
    <recommendedName>
        <fullName evidence="6">Toxin</fullName>
    </recommendedName>
</protein>
<evidence type="ECO:0000256" key="1">
    <source>
        <dbReference type="SAM" id="MobiDB-lite"/>
    </source>
</evidence>
<evidence type="ECO:0000313" key="5">
    <source>
        <dbReference type="Proteomes" id="UP000183126"/>
    </source>
</evidence>